<evidence type="ECO:0000256" key="3">
    <source>
        <dbReference type="ARBA" id="ARBA00022764"/>
    </source>
</evidence>
<protein>
    <recommendedName>
        <fullName evidence="11">Heparinase II N-terminal domain-containing protein</fullName>
    </recommendedName>
</protein>
<dbReference type="SUPFAM" id="SSF48230">
    <property type="entry name" value="Chondroitin AC/alginate lyase"/>
    <property type="match status" value="1"/>
</dbReference>
<comment type="caution">
    <text evidence="9">The sequence shown here is derived from an EMBL/GenBank/DDBJ whole genome shotgun (WGS) entry which is preliminary data.</text>
</comment>
<evidence type="ECO:0000313" key="9">
    <source>
        <dbReference type="EMBL" id="PYI55801.1"/>
    </source>
</evidence>
<dbReference type="Proteomes" id="UP000247476">
    <property type="component" value="Unassembled WGS sequence"/>
</dbReference>
<keyword evidence="10" id="KW-1185">Reference proteome</keyword>
<dbReference type="InterPro" id="IPR012480">
    <property type="entry name" value="Hepar_II_III_C"/>
</dbReference>
<dbReference type="Pfam" id="PF07940">
    <property type="entry name" value="Hepar_II_III_C"/>
    <property type="match status" value="1"/>
</dbReference>
<evidence type="ECO:0000256" key="1">
    <source>
        <dbReference type="ARBA" id="ARBA00004418"/>
    </source>
</evidence>
<keyword evidence="4" id="KW-0456">Lyase</keyword>
<gene>
    <name evidence="9" type="ORF">DLM86_08780</name>
</gene>
<dbReference type="SUPFAM" id="SSF49785">
    <property type="entry name" value="Galactose-binding domain-like"/>
    <property type="match status" value="1"/>
</dbReference>
<name>A0A2V5K8J1_9BACL</name>
<evidence type="ECO:0000256" key="5">
    <source>
        <dbReference type="SAM" id="MobiDB-lite"/>
    </source>
</evidence>
<dbReference type="InterPro" id="IPR008929">
    <property type="entry name" value="Chondroitin_lyas"/>
</dbReference>
<dbReference type="GO" id="GO:0042597">
    <property type="term" value="C:periplasmic space"/>
    <property type="evidence" value="ECO:0007669"/>
    <property type="project" value="UniProtKB-SubCell"/>
</dbReference>
<dbReference type="InterPro" id="IPR013783">
    <property type="entry name" value="Ig-like_fold"/>
</dbReference>
<feature type="chain" id="PRO_5015998802" description="Heparinase II N-terminal domain-containing protein" evidence="6">
    <location>
        <begin position="42"/>
        <end position="1344"/>
    </location>
</feature>
<dbReference type="Gene3D" id="2.60.40.10">
    <property type="entry name" value="Immunoglobulins"/>
    <property type="match status" value="1"/>
</dbReference>
<organism evidence="9 10">
    <name type="scientific">Paenibacillus flagellatus</name>
    <dbReference type="NCBI Taxonomy" id="2211139"/>
    <lineage>
        <taxon>Bacteria</taxon>
        <taxon>Bacillati</taxon>
        <taxon>Bacillota</taxon>
        <taxon>Bacilli</taxon>
        <taxon>Bacillales</taxon>
        <taxon>Paenibacillaceae</taxon>
        <taxon>Paenibacillus</taxon>
    </lineage>
</organism>
<comment type="subcellular location">
    <subcellularLocation>
        <location evidence="1">Periplasm</location>
    </subcellularLocation>
</comment>
<keyword evidence="2 6" id="KW-0732">Signal</keyword>
<feature type="domain" description="Heparinase II/III-like C-terminal" evidence="7">
    <location>
        <begin position="530"/>
        <end position="720"/>
    </location>
</feature>
<evidence type="ECO:0000259" key="8">
    <source>
        <dbReference type="Pfam" id="PF16332"/>
    </source>
</evidence>
<dbReference type="InterPro" id="IPR008979">
    <property type="entry name" value="Galactose-bd-like_sf"/>
</dbReference>
<sequence length="1344" mass="146916">MIRRRIHLINRVWKRRTSSFLAQVMGLSLVLNVFSVPVAGAAEQGSGSAPAKATVTPSATTTATPPAGSLAWPTGLDPAHTRHFEPGDQFVTTQNPPDFGWPYIKNADKYELQVANDSAFNDVVYQKNDITMNLYNFPHTFAAGQSYFWRVRFHKAEGWSNWSDVRKFRIDADAVPFPVPPISELIVKVPTSHPRILTNAQNLDEFRARKDGEGKPTYDYIFGRVDLSDTKMATEPTGGTADQILNATVTETRKMINAAFVYLITGEEIYGNYAKRRLMNLATWKTRTGQTTYTSNDQVHRDIARKSAMTYDWIYPILSEEEKRKAVTMIYDRTRIIADHVLTNESAIPKDPLNSHGWTNFAYLAILSTVLLHDDIEINGKLVSADAQEWFRQVVPAYINIMPAWGGEDGGWGNGIGYWQWSAVDAKWFADIIYTATGFNVYQKAFLRKESWFPLYVYPVGQISGVFGDDINNMSRGTINTSILRNAQMFQNPVMQWYGRTGPYAVEDVHSYLYVDNSLPVRPPVEMPTAKYFDYIGLVAMHSSLYDPKRISAYFRSSPFGSWSHSMADQNSLIINAFGEELTVDGGFYDGYGTKYFQDFTRQTFAHNAIAYDGKKGQKNFDMKASGKITGFATTKDFDATVGDATQAYNTDPNNIGLDLAQRSVIYVKPGAFVVVDNVDAREPGGSKFEYWLHADKSLKLDADHSGATIEKNKAALKVRLYYPGLTASVTDKAIDINGIERAPGTEGDVTRYRGLIRQHAMFETPKTEYATIVSTYVPYEVGTTPEHIVSEDNGTYQKLQFTDGTAVYVRKGKSGVVQADGIQFEGIAAVVKGDSILLVGGTQLIKDGVTLIDSSQTATVALSGDELSITGTQDLQVQLRKSGVTTVMDEQYRSIPQGGNVTEAVYARGVHWTASGDALTVNVESGQHHLRLSSIPAPAPMADVSLPVVIDGTPSTVTLSAYGNGDGGVAAWGTLPNAAGLYDVLEAPPGMIVEGMGGMKPEMFLGANSKVILPNPTGTLKLRGKGNGSVIPVDYKTDYEAVKAGLDVFAEAESFLIADSGVVPYSSRSFLSGGLGVYGWFNSGQSITWQLNVPEAGFYDVAIKYVGGWELTDANVKRLIRLGSEFFTAEAPRTPTWGINPEEWRAVTFRTATYLPAGPVQLKMWNVIGSSNLDWVGLVKSVDTTAPTIAVTGLTDGSTLGNSEVLSVQVALSDNMSGVDDSKTTVTLDGAAYVPGTPVPLYTLAPGAHTFNVSAADKAGNTAAATWTFTTYADMETLKELVSAFTADGSINNHGISNSLMKKLEHGQIQAFIQQVKAQRGKHISAAAADYLLRDARLVEEDE</sequence>
<keyword evidence="3" id="KW-0574">Periplasm</keyword>
<evidence type="ECO:0000256" key="2">
    <source>
        <dbReference type="ARBA" id="ARBA00022729"/>
    </source>
</evidence>
<dbReference type="Gene3D" id="1.50.10.100">
    <property type="entry name" value="Chondroitin AC/alginate lyase"/>
    <property type="match status" value="1"/>
</dbReference>
<dbReference type="PANTHER" id="PTHR39210:SF1">
    <property type="entry name" value="HEPARIN-SULFATE LYASE"/>
    <property type="match status" value="1"/>
</dbReference>
<reference evidence="9 10" key="1">
    <citation type="submission" date="2018-05" db="EMBL/GenBank/DDBJ databases">
        <title>Paenibacillus flagellatus sp. nov., isolated from selenium mineral soil.</title>
        <authorList>
            <person name="Dai X."/>
        </authorList>
    </citation>
    <scope>NUCLEOTIDE SEQUENCE [LARGE SCALE GENOMIC DNA]</scope>
    <source>
        <strain evidence="9 10">DXL2</strain>
    </source>
</reference>
<dbReference type="GO" id="GO:0016829">
    <property type="term" value="F:lyase activity"/>
    <property type="evidence" value="ECO:0007669"/>
    <property type="project" value="UniProtKB-KW"/>
</dbReference>
<evidence type="ECO:0000256" key="6">
    <source>
        <dbReference type="SAM" id="SignalP"/>
    </source>
</evidence>
<dbReference type="Pfam" id="PF16332">
    <property type="entry name" value="DUF4962"/>
    <property type="match status" value="2"/>
</dbReference>
<evidence type="ECO:0000256" key="4">
    <source>
        <dbReference type="ARBA" id="ARBA00023239"/>
    </source>
</evidence>
<dbReference type="InterPro" id="IPR032518">
    <property type="entry name" value="HepII_N"/>
</dbReference>
<dbReference type="Gene3D" id="2.70.98.70">
    <property type="match status" value="1"/>
</dbReference>
<dbReference type="Gene3D" id="2.60.120.260">
    <property type="entry name" value="Galactose-binding domain-like"/>
    <property type="match status" value="1"/>
</dbReference>
<dbReference type="PANTHER" id="PTHR39210">
    <property type="entry name" value="HEPARIN-SULFATE LYASE"/>
    <property type="match status" value="1"/>
</dbReference>
<proteinExistence type="predicted"/>
<evidence type="ECO:0000259" key="7">
    <source>
        <dbReference type="Pfam" id="PF07940"/>
    </source>
</evidence>
<feature type="signal peptide" evidence="6">
    <location>
        <begin position="1"/>
        <end position="41"/>
    </location>
</feature>
<feature type="region of interest" description="Disordered" evidence="5">
    <location>
        <begin position="43"/>
        <end position="72"/>
    </location>
</feature>
<evidence type="ECO:0000313" key="10">
    <source>
        <dbReference type="Proteomes" id="UP000247476"/>
    </source>
</evidence>
<feature type="domain" description="Heparinase II N-terminal" evidence="8">
    <location>
        <begin position="105"/>
        <end position="210"/>
    </location>
</feature>
<dbReference type="EMBL" id="QJVJ01000003">
    <property type="protein sequence ID" value="PYI55801.1"/>
    <property type="molecule type" value="Genomic_DNA"/>
</dbReference>
<feature type="domain" description="Heparinase II N-terminal" evidence="8">
    <location>
        <begin position="254"/>
        <end position="500"/>
    </location>
</feature>
<accession>A0A2V5K8J1</accession>
<feature type="compositionally biased region" description="Low complexity" evidence="5">
    <location>
        <begin position="49"/>
        <end position="67"/>
    </location>
</feature>
<evidence type="ECO:0008006" key="11">
    <source>
        <dbReference type="Google" id="ProtNLM"/>
    </source>
</evidence>